<evidence type="ECO:0000256" key="10">
    <source>
        <dbReference type="PIRNR" id="PIRNR037755"/>
    </source>
</evidence>
<dbReference type="AlphaFoldDB" id="A0A6J3GTZ9"/>
<sequence length="357" mass="41120">MAGSHPEGVPAVLADKRQQFGSRFLNDPARVFHHNAWDNVEWSEEQAAAAERKVQENSTQRVCQEKQVDYEINAHKYWNDFYKIHENGFFKDRHWLFTEFPELAPSQNQNHLKDWFLENKRSEISECRNSEDGPGLIMEEQRKCSSKSLEHKTQVPPVEENVTQKISDLEICADEFPGSSATYRILEVGCGVGNTVFPILQTNNDAGLFVYCCDFSSTAIELVQTNSEYDPSRCFAFVHDLCDEEKSYPVPEGSLDIIILIFVLSAIVPDKMQKAINRLSKLLKPGGMMLLRDYGRYDMAQLRFKKEELDVLFTTAGLEKVQNLVDRRLQVNRGKQLTMYRVWIQCKYRKPLLSSTS</sequence>
<comment type="catalytic activity">
    <reaction evidence="8">
        <text>cytidine(32) in tRNA(Arg)(CCU) + S-adenosyl-L-methionine = N(3)-methylcytidine(32) in tRNA(Arg)(CCU) + S-adenosyl-L-homocysteine + H(+)</text>
        <dbReference type="Rhea" id="RHEA:60912"/>
        <dbReference type="Rhea" id="RHEA-COMP:15710"/>
        <dbReference type="Rhea" id="RHEA-COMP:15712"/>
        <dbReference type="ChEBI" id="CHEBI:15378"/>
        <dbReference type="ChEBI" id="CHEBI:57856"/>
        <dbReference type="ChEBI" id="CHEBI:59789"/>
        <dbReference type="ChEBI" id="CHEBI:74894"/>
        <dbReference type="ChEBI" id="CHEBI:82748"/>
    </reaction>
    <physiologicalReaction direction="left-to-right" evidence="8">
        <dbReference type="Rhea" id="RHEA:60913"/>
    </physiologicalReaction>
</comment>
<evidence type="ECO:0000313" key="12">
    <source>
        <dbReference type="Proteomes" id="UP000504640"/>
    </source>
</evidence>
<keyword evidence="6" id="KW-0949">S-adenosyl-L-methionine</keyword>
<dbReference type="CTD" id="339175"/>
<keyword evidence="3" id="KW-0963">Cytoplasm</keyword>
<feature type="domain" description="Methyltransferase type 12" evidence="11">
    <location>
        <begin position="186"/>
        <end position="288"/>
    </location>
</feature>
<comment type="function">
    <text evidence="10">S-adenosyl-L-methionine-dependent methyltransferase.</text>
</comment>
<accession>A0A6J3GTZ9</accession>
<keyword evidence="12" id="KW-1185">Reference proteome</keyword>
<dbReference type="EC" id="2.1.1.-" evidence="10"/>
<dbReference type="Proteomes" id="UP000504640">
    <property type="component" value="Unplaced"/>
</dbReference>
<evidence type="ECO:0000256" key="7">
    <source>
        <dbReference type="ARBA" id="ARBA00022694"/>
    </source>
</evidence>
<dbReference type="InterPro" id="IPR013217">
    <property type="entry name" value="Methyltransf_12"/>
</dbReference>
<evidence type="ECO:0000256" key="4">
    <source>
        <dbReference type="ARBA" id="ARBA00022603"/>
    </source>
</evidence>
<dbReference type="GO" id="GO:0032259">
    <property type="term" value="P:methylation"/>
    <property type="evidence" value="ECO:0007669"/>
    <property type="project" value="UniProtKB-KW"/>
</dbReference>
<evidence type="ECO:0000256" key="6">
    <source>
        <dbReference type="ARBA" id="ARBA00022691"/>
    </source>
</evidence>
<comment type="subcellular location">
    <subcellularLocation>
        <location evidence="1">Cytoplasm</location>
    </subcellularLocation>
</comment>
<dbReference type="PANTHER" id="PTHR22809">
    <property type="entry name" value="METHYLTRANSFERASE-RELATED"/>
    <property type="match status" value="1"/>
</dbReference>
<dbReference type="GO" id="GO:0005737">
    <property type="term" value="C:cytoplasm"/>
    <property type="evidence" value="ECO:0007669"/>
    <property type="project" value="UniProtKB-SubCell"/>
</dbReference>
<dbReference type="PIRSF" id="PIRSF037755">
    <property type="entry name" value="Mettl2_prd"/>
    <property type="match status" value="1"/>
</dbReference>
<organism evidence="12 13">
    <name type="scientific">Sapajus apella</name>
    <name type="common">Brown-capped capuchin</name>
    <name type="synonym">Cebus apella</name>
    <dbReference type="NCBI Taxonomy" id="9515"/>
    <lineage>
        <taxon>Eukaryota</taxon>
        <taxon>Metazoa</taxon>
        <taxon>Chordata</taxon>
        <taxon>Craniata</taxon>
        <taxon>Vertebrata</taxon>
        <taxon>Euteleostomi</taxon>
        <taxon>Mammalia</taxon>
        <taxon>Eutheria</taxon>
        <taxon>Euarchontoglires</taxon>
        <taxon>Primates</taxon>
        <taxon>Haplorrhini</taxon>
        <taxon>Platyrrhini</taxon>
        <taxon>Cebidae</taxon>
        <taxon>Cebinae</taxon>
        <taxon>Sapajus</taxon>
    </lineage>
</organism>
<dbReference type="RefSeq" id="XP_032121843.1">
    <property type="nucleotide sequence ID" value="XM_032265952.1"/>
</dbReference>
<dbReference type="SUPFAM" id="SSF53335">
    <property type="entry name" value="S-adenosyl-L-methionine-dependent methyltransferases"/>
    <property type="match status" value="1"/>
</dbReference>
<proteinExistence type="inferred from homology"/>
<evidence type="ECO:0000256" key="8">
    <source>
        <dbReference type="ARBA" id="ARBA00048054"/>
    </source>
</evidence>
<evidence type="ECO:0000256" key="5">
    <source>
        <dbReference type="ARBA" id="ARBA00022679"/>
    </source>
</evidence>
<evidence type="ECO:0000256" key="1">
    <source>
        <dbReference type="ARBA" id="ARBA00004496"/>
    </source>
</evidence>
<dbReference type="Pfam" id="PF08242">
    <property type="entry name" value="Methyltransf_12"/>
    <property type="match status" value="1"/>
</dbReference>
<dbReference type="PANTHER" id="PTHR22809:SF4">
    <property type="entry name" value="TRNA N(3)-METHYLCYTIDINE METHYLTRANSFERASE METTL2A-RELATED"/>
    <property type="match status" value="1"/>
</dbReference>
<keyword evidence="7" id="KW-0819">tRNA processing</keyword>
<evidence type="ECO:0000256" key="9">
    <source>
        <dbReference type="ARBA" id="ARBA00049374"/>
    </source>
</evidence>
<name>A0A6J3GTZ9_SAPAP</name>
<dbReference type="GeneID" id="116541634"/>
<dbReference type="CDD" id="cd02440">
    <property type="entry name" value="AdoMet_MTases"/>
    <property type="match status" value="1"/>
</dbReference>
<gene>
    <name evidence="13" type="primary">METTL2A</name>
</gene>
<evidence type="ECO:0000256" key="2">
    <source>
        <dbReference type="ARBA" id="ARBA00009725"/>
    </source>
</evidence>
<keyword evidence="5 10" id="KW-0808">Transferase</keyword>
<evidence type="ECO:0000259" key="11">
    <source>
        <dbReference type="Pfam" id="PF08242"/>
    </source>
</evidence>
<comment type="catalytic activity">
    <reaction evidence="9">
        <text>cytidine(32) in tRNA(Thr) + S-adenosyl-L-methionine = N(3)-methylcytidine(32) in tRNA(Thr) + S-adenosyl-L-homocysteine + H(+)</text>
        <dbReference type="Rhea" id="RHEA:50960"/>
        <dbReference type="Rhea" id="RHEA-COMP:12850"/>
        <dbReference type="Rhea" id="RHEA-COMP:12852"/>
        <dbReference type="ChEBI" id="CHEBI:15378"/>
        <dbReference type="ChEBI" id="CHEBI:57856"/>
        <dbReference type="ChEBI" id="CHEBI:59789"/>
        <dbReference type="ChEBI" id="CHEBI:74894"/>
        <dbReference type="ChEBI" id="CHEBI:82748"/>
    </reaction>
    <physiologicalReaction direction="left-to-right" evidence="9">
        <dbReference type="Rhea" id="RHEA:50961"/>
    </physiologicalReaction>
</comment>
<evidence type="ECO:0000256" key="3">
    <source>
        <dbReference type="ARBA" id="ARBA00022490"/>
    </source>
</evidence>
<evidence type="ECO:0000313" key="13">
    <source>
        <dbReference type="RefSeq" id="XP_032121843.1"/>
    </source>
</evidence>
<reference evidence="13" key="1">
    <citation type="submission" date="2025-08" db="UniProtKB">
        <authorList>
            <consortium name="RefSeq"/>
        </authorList>
    </citation>
    <scope>IDENTIFICATION</scope>
    <source>
        <tissue evidence="13">Blood</tissue>
    </source>
</reference>
<dbReference type="Gene3D" id="3.40.50.150">
    <property type="entry name" value="Vaccinia Virus protein VP39"/>
    <property type="match status" value="1"/>
</dbReference>
<protein>
    <recommendedName>
        <fullName evidence="10">tRNA N(3)-cytidine methyltransferase</fullName>
        <ecNumber evidence="10">2.1.1.-</ecNumber>
    </recommendedName>
</protein>
<comment type="similarity">
    <text evidence="2 10">Belongs to the methyltransferase superfamily. METL family.</text>
</comment>
<dbReference type="InterPro" id="IPR029063">
    <property type="entry name" value="SAM-dependent_MTases_sf"/>
</dbReference>
<dbReference type="GO" id="GO:0052735">
    <property type="term" value="F:tRNA (cytidine-3-)-methyltransferase activity"/>
    <property type="evidence" value="ECO:0007669"/>
    <property type="project" value="TreeGrafter"/>
</dbReference>
<keyword evidence="4 10" id="KW-0489">Methyltransferase</keyword>
<dbReference type="InterPro" id="IPR026113">
    <property type="entry name" value="METTL2/6/8-like"/>
</dbReference>
<dbReference type="GO" id="GO:0008033">
    <property type="term" value="P:tRNA processing"/>
    <property type="evidence" value="ECO:0007669"/>
    <property type="project" value="UniProtKB-KW"/>
</dbReference>